<feature type="active site" description="Proton donor" evidence="6">
    <location>
        <position position="503"/>
    </location>
</feature>
<keyword evidence="9" id="KW-1185">Reference proteome</keyword>
<feature type="domain" description="Glycosyl hydrolase family 36 N-terminal" evidence="7">
    <location>
        <begin position="28"/>
        <end position="235"/>
    </location>
</feature>
<evidence type="ECO:0000256" key="6">
    <source>
        <dbReference type="PIRSR" id="PIRSR005536-1"/>
    </source>
</evidence>
<evidence type="ECO:0000313" key="9">
    <source>
        <dbReference type="Proteomes" id="UP000199331"/>
    </source>
</evidence>
<protein>
    <recommendedName>
        <fullName evidence="2 5">Alpha-galactosidase</fullName>
        <ecNumber evidence="2 5">3.2.1.22</ecNumber>
    </recommendedName>
</protein>
<dbReference type="InterPro" id="IPR000111">
    <property type="entry name" value="Glyco_hydro_27/36_CS"/>
</dbReference>
<evidence type="ECO:0000256" key="1">
    <source>
        <dbReference type="ARBA" id="ARBA00001255"/>
    </source>
</evidence>
<dbReference type="Gene3D" id="2.70.98.60">
    <property type="entry name" value="alpha-galactosidase from lactobacil brevis"/>
    <property type="match status" value="1"/>
</dbReference>
<reference evidence="9" key="1">
    <citation type="submission" date="2016-10" db="EMBL/GenBank/DDBJ databases">
        <authorList>
            <person name="Varghese N."/>
            <person name="Submissions S."/>
        </authorList>
    </citation>
    <scope>NUCLEOTIDE SEQUENCE [LARGE SCALE GENOMIC DNA]</scope>
    <source>
        <strain evidence="9">CGMCC 1.7715</strain>
    </source>
</reference>
<dbReference type="PANTHER" id="PTHR43053">
    <property type="entry name" value="GLYCOSIDASE FAMILY 31"/>
    <property type="match status" value="1"/>
</dbReference>
<comment type="catalytic activity">
    <reaction evidence="1 5">
        <text>Hydrolysis of terminal, non-reducing alpha-D-galactose residues in alpha-D-galactosides, including galactose oligosaccharides, galactomannans and galactolipids.</text>
        <dbReference type="EC" id="3.2.1.22"/>
    </reaction>
</comment>
<dbReference type="AlphaFoldDB" id="A0A1I5LFA9"/>
<comment type="similarity">
    <text evidence="5">Belongs to the glycosyl hydrolase.</text>
</comment>
<dbReference type="Pfam" id="PF02065">
    <property type="entry name" value="Melibiase"/>
    <property type="match status" value="1"/>
</dbReference>
<evidence type="ECO:0000256" key="2">
    <source>
        <dbReference type="ARBA" id="ARBA00012755"/>
    </source>
</evidence>
<dbReference type="EC" id="3.2.1.22" evidence="2 5"/>
<organism evidence="8 9">
    <name type="scientific">Qipengyuania nanhaisediminis</name>
    <dbReference type="NCBI Taxonomy" id="604088"/>
    <lineage>
        <taxon>Bacteria</taxon>
        <taxon>Pseudomonadati</taxon>
        <taxon>Pseudomonadota</taxon>
        <taxon>Alphaproteobacteria</taxon>
        <taxon>Sphingomonadales</taxon>
        <taxon>Erythrobacteraceae</taxon>
        <taxon>Qipengyuania</taxon>
    </lineage>
</organism>
<dbReference type="Pfam" id="PF16875">
    <property type="entry name" value="Glyco_hydro_36N"/>
    <property type="match status" value="1"/>
</dbReference>
<feature type="active site" description="Nucleophile" evidence="6">
    <location>
        <position position="445"/>
    </location>
</feature>
<dbReference type="InterPro" id="IPR038417">
    <property type="entry name" value="Alpga-gal_N_sf"/>
</dbReference>
<evidence type="ECO:0000256" key="4">
    <source>
        <dbReference type="ARBA" id="ARBA00023295"/>
    </source>
</evidence>
<dbReference type="EMBL" id="FOWZ01000001">
    <property type="protein sequence ID" value="SFO95897.1"/>
    <property type="molecule type" value="Genomic_DNA"/>
</dbReference>
<dbReference type="InterPro" id="IPR031704">
    <property type="entry name" value="Glyco_hydro_36_N"/>
</dbReference>
<evidence type="ECO:0000259" key="7">
    <source>
        <dbReference type="Pfam" id="PF16875"/>
    </source>
</evidence>
<dbReference type="SUPFAM" id="SSF51445">
    <property type="entry name" value="(Trans)glycosidases"/>
    <property type="match status" value="1"/>
</dbReference>
<accession>A0A1I5LFA9</accession>
<dbReference type="InterPro" id="IPR013785">
    <property type="entry name" value="Aldolase_TIM"/>
</dbReference>
<keyword evidence="4 5" id="KW-0326">Glycosidase</keyword>
<sequence length="700" mass="76777">MSEADLLELHGDEWSLVIERLPEGGFAWRHLGERLEPGNLPAARDLLGATTFSIDEPQPVPVFPLHGSGWFGPSILSLLAKDTRALDLEFTSFEATSSGDRIELRFSDDREKLSCSLRFSKLASGLTVETAIRNEGREEVVVSSLASALLPVFANADRIISWRGRHAAEFEECVENMPTHGWHRTTREGLTGHGGPPACQILAGECGWHSGLALSAQLAWSGDSRLAIEKHDEGMWLLTAEASIPNGEVRLEPGESYHSPMMLVAISGAGRNGVAAQQHSMVRAMAEYPAGEMRPRPVHLNSWEACYFAHDEARMKALASAAAAIGVERFVLDDGWFKGRDNDRAGLGDWKPDPRKYPAGLAPIVEHVRSLGMEFGLWVEPEMVNPDSDLYRAHPDWALANRDTPGPTARSQLVLDMRQSAVRDYLFEELDSLLCSAPISYLKWDHNRAHAPSGGSAQVRGTYALLARIREAHPDVEIESCAAGGGRIDAGIARYVHRFWTSDNIDAIARIPMQRGFLAFFPPEMMGAHVGASPSHATGRSQSLGFRAAVACQGHFGIELDPTELDPSERDDLDQWVKFYKRWRGLAHGGETLLGEGPNGLTWQAQGNGREYIVWIMRTEVSHQRRDAQLPLPFAAGQDWHVRLLDLVGGDHVLAARSGKAIDAMRETPLTFGGYWLAHAGLPLPALNAEGAAIFHLEAA</sequence>
<dbReference type="Proteomes" id="UP000199331">
    <property type="component" value="Unassembled WGS sequence"/>
</dbReference>
<evidence type="ECO:0000256" key="3">
    <source>
        <dbReference type="ARBA" id="ARBA00022801"/>
    </source>
</evidence>
<dbReference type="Gene3D" id="3.20.20.70">
    <property type="entry name" value="Aldolase class I"/>
    <property type="match status" value="1"/>
</dbReference>
<dbReference type="PRINTS" id="PR00743">
    <property type="entry name" value="GLHYDRLASE36"/>
</dbReference>
<dbReference type="InterPro" id="IPR002252">
    <property type="entry name" value="Glyco_hydro_36"/>
</dbReference>
<dbReference type="GO" id="GO:0004557">
    <property type="term" value="F:alpha-galactosidase activity"/>
    <property type="evidence" value="ECO:0007669"/>
    <property type="project" value="UniProtKB-UniRule"/>
</dbReference>
<gene>
    <name evidence="8" type="ORF">SAMN04488060_0975</name>
</gene>
<dbReference type="CDD" id="cd14791">
    <property type="entry name" value="GH36"/>
    <property type="match status" value="1"/>
</dbReference>
<evidence type="ECO:0000313" key="8">
    <source>
        <dbReference type="EMBL" id="SFO95897.1"/>
    </source>
</evidence>
<name>A0A1I5LFA9_9SPHN</name>
<dbReference type="PIRSF" id="PIRSF005536">
    <property type="entry name" value="Agal"/>
    <property type="match status" value="1"/>
</dbReference>
<keyword evidence="3 5" id="KW-0378">Hydrolase</keyword>
<dbReference type="GO" id="GO:0016052">
    <property type="term" value="P:carbohydrate catabolic process"/>
    <property type="evidence" value="ECO:0007669"/>
    <property type="project" value="InterPro"/>
</dbReference>
<dbReference type="STRING" id="604088.SAMN04488060_0975"/>
<proteinExistence type="inferred from homology"/>
<dbReference type="InterPro" id="IPR050985">
    <property type="entry name" value="Alpha-glycosidase_related"/>
</dbReference>
<evidence type="ECO:0000256" key="5">
    <source>
        <dbReference type="PIRNR" id="PIRNR005536"/>
    </source>
</evidence>
<dbReference type="PROSITE" id="PS00512">
    <property type="entry name" value="ALPHA_GALACTOSIDASE"/>
    <property type="match status" value="1"/>
</dbReference>
<dbReference type="InterPro" id="IPR017853">
    <property type="entry name" value="GH"/>
</dbReference>
<dbReference type="FunFam" id="3.20.20.70:FF:000118">
    <property type="entry name" value="Alpha-galactosidase"/>
    <property type="match status" value="1"/>
</dbReference>
<dbReference type="OrthoDB" id="9758822at2"/>
<dbReference type="RefSeq" id="WP_090477832.1">
    <property type="nucleotide sequence ID" value="NZ_FOWZ01000001.1"/>
</dbReference>
<dbReference type="PANTHER" id="PTHR43053:SF3">
    <property type="entry name" value="ALPHA-GALACTOSIDASE C-RELATED"/>
    <property type="match status" value="1"/>
</dbReference>